<organism evidence="2 3">
    <name type="scientific">Candidatus Staskawiczbacteria bacterium RIFOXYD1_FULL_32_13</name>
    <dbReference type="NCBI Taxonomy" id="1802234"/>
    <lineage>
        <taxon>Bacteria</taxon>
        <taxon>Candidatus Staskawicziibacteriota</taxon>
    </lineage>
</organism>
<name>A0A1G2JMG5_9BACT</name>
<evidence type="ECO:0000313" key="3">
    <source>
        <dbReference type="Proteomes" id="UP000178935"/>
    </source>
</evidence>
<evidence type="ECO:0000313" key="2">
    <source>
        <dbReference type="EMBL" id="OGZ88336.1"/>
    </source>
</evidence>
<dbReference type="PROSITE" id="PS50987">
    <property type="entry name" value="HTH_ARSR_2"/>
    <property type="match status" value="1"/>
</dbReference>
<dbReference type="Gene3D" id="1.10.10.10">
    <property type="entry name" value="Winged helix-like DNA-binding domain superfamily/Winged helix DNA-binding domain"/>
    <property type="match status" value="1"/>
</dbReference>
<dbReference type="InterPro" id="IPR036390">
    <property type="entry name" value="WH_DNA-bd_sf"/>
</dbReference>
<dbReference type="EMBL" id="MHPU01000026">
    <property type="protein sequence ID" value="OGZ88336.1"/>
    <property type="molecule type" value="Genomic_DNA"/>
</dbReference>
<reference evidence="2 3" key="1">
    <citation type="journal article" date="2016" name="Nat. Commun.">
        <title>Thousands of microbial genomes shed light on interconnected biogeochemical processes in an aquifer system.</title>
        <authorList>
            <person name="Anantharaman K."/>
            <person name="Brown C.T."/>
            <person name="Hug L.A."/>
            <person name="Sharon I."/>
            <person name="Castelle C.J."/>
            <person name="Probst A.J."/>
            <person name="Thomas B.C."/>
            <person name="Singh A."/>
            <person name="Wilkins M.J."/>
            <person name="Karaoz U."/>
            <person name="Brodie E.L."/>
            <person name="Williams K.H."/>
            <person name="Hubbard S.S."/>
            <person name="Banfield J.F."/>
        </authorList>
    </citation>
    <scope>NUCLEOTIDE SEQUENCE [LARGE SCALE GENOMIC DNA]</scope>
</reference>
<dbReference type="InterPro" id="IPR001845">
    <property type="entry name" value="HTH_ArsR_DNA-bd_dom"/>
</dbReference>
<protein>
    <recommendedName>
        <fullName evidence="1">HTH arsR-type domain-containing protein</fullName>
    </recommendedName>
</protein>
<evidence type="ECO:0000259" key="1">
    <source>
        <dbReference type="PROSITE" id="PS50987"/>
    </source>
</evidence>
<gene>
    <name evidence="2" type="ORF">A2561_01925</name>
</gene>
<dbReference type="AlphaFoldDB" id="A0A1G2JMG5"/>
<dbReference type="SUPFAM" id="SSF46785">
    <property type="entry name" value="Winged helix' DNA-binding domain"/>
    <property type="match status" value="1"/>
</dbReference>
<proteinExistence type="predicted"/>
<dbReference type="Proteomes" id="UP000178935">
    <property type="component" value="Unassembled WGS sequence"/>
</dbReference>
<dbReference type="GO" id="GO:0003700">
    <property type="term" value="F:DNA-binding transcription factor activity"/>
    <property type="evidence" value="ECO:0007669"/>
    <property type="project" value="InterPro"/>
</dbReference>
<dbReference type="InterPro" id="IPR036388">
    <property type="entry name" value="WH-like_DNA-bd_sf"/>
</dbReference>
<dbReference type="PRINTS" id="PR00778">
    <property type="entry name" value="HTHARSR"/>
</dbReference>
<comment type="caution">
    <text evidence="2">The sequence shown here is derived from an EMBL/GenBank/DDBJ whole genome shotgun (WGS) entry which is preliminary data.</text>
</comment>
<feature type="domain" description="HTH arsR-type" evidence="1">
    <location>
        <begin position="11"/>
        <end position="102"/>
    </location>
</feature>
<sequence>MIEEKKNTKKLKSPSQLERHLKGLANHYRIEILLLIDKSESITLEKIIETLEANEKTIGEHVRRLFVAGLINKKHKGRYVEHTLSPYGKIFVDFLKAFREVT</sequence>
<accession>A0A1G2JMG5</accession>